<dbReference type="InterPro" id="IPR002110">
    <property type="entry name" value="Ankyrin_rpt"/>
</dbReference>
<comment type="caution">
    <text evidence="18">The sequence shown here is derived from an EMBL/GenBank/DDBJ whole genome shotgun (WGS) entry which is preliminary data.</text>
</comment>
<dbReference type="SMART" id="SM00382">
    <property type="entry name" value="AAA"/>
    <property type="match status" value="2"/>
</dbReference>
<dbReference type="EMBL" id="CAMXCT010003591">
    <property type="protein sequence ID" value="CAI4005265.1"/>
    <property type="molecule type" value="Genomic_DNA"/>
</dbReference>
<dbReference type="GO" id="GO:0005524">
    <property type="term" value="F:ATP binding"/>
    <property type="evidence" value="ECO:0007669"/>
    <property type="project" value="UniProtKB-KW"/>
</dbReference>
<feature type="domain" description="ABC transporter" evidence="17">
    <location>
        <begin position="2203"/>
        <end position="2447"/>
    </location>
</feature>
<dbReference type="SMART" id="SM00248">
    <property type="entry name" value="ANK"/>
    <property type="match status" value="5"/>
</dbReference>
<dbReference type="GO" id="GO:0003746">
    <property type="term" value="F:translation elongation factor activity"/>
    <property type="evidence" value="ECO:0007669"/>
    <property type="project" value="UniProtKB-KW"/>
</dbReference>
<comment type="subcellular location">
    <subcellularLocation>
        <location evidence="1">Cytoplasm</location>
    </subcellularLocation>
</comment>
<keyword evidence="8" id="KW-0067">ATP-binding</keyword>
<organism evidence="18">
    <name type="scientific">Cladocopium goreaui</name>
    <dbReference type="NCBI Taxonomy" id="2562237"/>
    <lineage>
        <taxon>Eukaryota</taxon>
        <taxon>Sar</taxon>
        <taxon>Alveolata</taxon>
        <taxon>Dinophyceae</taxon>
        <taxon>Suessiales</taxon>
        <taxon>Symbiodiniaceae</taxon>
        <taxon>Cladocopium</taxon>
    </lineage>
</organism>
<dbReference type="PROSITE" id="PS50297">
    <property type="entry name" value="ANK_REP_REGION"/>
    <property type="match status" value="2"/>
</dbReference>
<evidence type="ECO:0000256" key="7">
    <source>
        <dbReference type="ARBA" id="ARBA00022768"/>
    </source>
</evidence>
<dbReference type="Gene3D" id="1.25.10.10">
    <property type="entry name" value="Leucine-rich Repeat Variant"/>
    <property type="match status" value="1"/>
</dbReference>
<reference evidence="19" key="2">
    <citation type="submission" date="2024-04" db="EMBL/GenBank/DDBJ databases">
        <authorList>
            <person name="Chen Y."/>
            <person name="Shah S."/>
            <person name="Dougan E. K."/>
            <person name="Thang M."/>
            <person name="Chan C."/>
        </authorList>
    </citation>
    <scope>NUCLEOTIDE SEQUENCE [LARGE SCALE GENOMIC DNA]</scope>
</reference>
<dbReference type="PROSITE" id="PS00211">
    <property type="entry name" value="ABC_TRANSPORTER_1"/>
    <property type="match status" value="1"/>
</dbReference>
<feature type="region of interest" description="Disordered" evidence="14">
    <location>
        <begin position="1699"/>
        <end position="1730"/>
    </location>
</feature>
<dbReference type="InterPro" id="IPR027417">
    <property type="entry name" value="P-loop_NTPase"/>
</dbReference>
<dbReference type="SUPFAM" id="SSF48371">
    <property type="entry name" value="ARM repeat"/>
    <property type="match status" value="1"/>
</dbReference>
<protein>
    <submittedName>
        <fullName evidence="18">Uncharacterized protein</fullName>
    </submittedName>
</protein>
<keyword evidence="11" id="KW-0040">ANK repeat</keyword>
<dbReference type="InterPro" id="IPR000953">
    <property type="entry name" value="Chromo/chromo_shadow_dom"/>
</dbReference>
<keyword evidence="4" id="KW-0963">Cytoplasm</keyword>
<keyword evidence="15" id="KW-0472">Membrane</keyword>
<feature type="transmembrane region" description="Helical" evidence="15">
    <location>
        <begin position="446"/>
        <end position="467"/>
    </location>
</feature>
<dbReference type="PROSITE" id="PS50077">
    <property type="entry name" value="HEAT_REPEAT"/>
    <property type="match status" value="1"/>
</dbReference>
<dbReference type="Pfam" id="PF13637">
    <property type="entry name" value="Ank_4"/>
    <property type="match status" value="1"/>
</dbReference>
<comment type="catalytic activity">
    <reaction evidence="10">
        <text>ATP + H2O = ADP + phosphate + H(+)</text>
        <dbReference type="Rhea" id="RHEA:13065"/>
        <dbReference type="ChEBI" id="CHEBI:15377"/>
        <dbReference type="ChEBI" id="CHEBI:15378"/>
        <dbReference type="ChEBI" id="CHEBI:30616"/>
        <dbReference type="ChEBI" id="CHEBI:43474"/>
        <dbReference type="ChEBI" id="CHEBI:456216"/>
    </reaction>
</comment>
<dbReference type="Pfam" id="PF24987">
    <property type="entry name" value="HEAT_EF3_N"/>
    <property type="match status" value="1"/>
</dbReference>
<keyword evidence="7" id="KW-0251">Elongation factor</keyword>
<evidence type="ECO:0000256" key="3">
    <source>
        <dbReference type="ARBA" id="ARBA00011054"/>
    </source>
</evidence>
<dbReference type="InterPro" id="IPR016024">
    <property type="entry name" value="ARM-type_fold"/>
</dbReference>
<gene>
    <name evidence="18" type="ORF">C1SCF055_LOCUS31004</name>
</gene>
<evidence type="ECO:0000256" key="12">
    <source>
        <dbReference type="PROSITE-ProRule" id="PRU00103"/>
    </source>
</evidence>
<evidence type="ECO:0000256" key="1">
    <source>
        <dbReference type="ARBA" id="ARBA00004496"/>
    </source>
</evidence>
<dbReference type="Pfam" id="PF24984">
    <property type="entry name" value="HEAT_EF3_GNC1"/>
    <property type="match status" value="1"/>
</dbReference>
<dbReference type="InterPro" id="IPR036770">
    <property type="entry name" value="Ankyrin_rpt-contain_sf"/>
</dbReference>
<dbReference type="InterPro" id="IPR011989">
    <property type="entry name" value="ARM-like"/>
</dbReference>
<comment type="similarity">
    <text evidence="3">Belongs to the ABC transporter superfamily. ABCF family. EF3 subfamily.</text>
</comment>
<dbReference type="GO" id="GO:0016887">
    <property type="term" value="F:ATP hydrolysis activity"/>
    <property type="evidence" value="ECO:0007669"/>
    <property type="project" value="InterPro"/>
</dbReference>
<feature type="region of interest" description="Disordered" evidence="14">
    <location>
        <begin position="3072"/>
        <end position="3157"/>
    </location>
</feature>
<dbReference type="InterPro" id="IPR017871">
    <property type="entry name" value="ABC_transporter-like_CS"/>
</dbReference>
<feature type="transmembrane region" description="Helical" evidence="15">
    <location>
        <begin position="763"/>
        <end position="781"/>
    </location>
</feature>
<evidence type="ECO:0000256" key="5">
    <source>
        <dbReference type="ARBA" id="ARBA00022737"/>
    </source>
</evidence>
<accession>A0A9P1D8Q7</accession>
<reference evidence="18" key="1">
    <citation type="submission" date="2022-10" db="EMBL/GenBank/DDBJ databases">
        <authorList>
            <person name="Chen Y."/>
            <person name="Dougan E. K."/>
            <person name="Chan C."/>
            <person name="Rhodes N."/>
            <person name="Thang M."/>
        </authorList>
    </citation>
    <scope>NUCLEOTIDE SEQUENCE</scope>
</reference>
<dbReference type="InterPro" id="IPR016197">
    <property type="entry name" value="Chromo-like_dom_sf"/>
</dbReference>
<evidence type="ECO:0000256" key="13">
    <source>
        <dbReference type="SAM" id="Coils"/>
    </source>
</evidence>
<feature type="domain" description="Chromo" evidence="16">
    <location>
        <begin position="2612"/>
        <end position="2680"/>
    </location>
</feature>
<feature type="repeat" description="HEAT" evidence="12">
    <location>
        <begin position="1952"/>
        <end position="1990"/>
    </location>
</feature>
<dbReference type="InterPro" id="IPR021133">
    <property type="entry name" value="HEAT_type_2"/>
</dbReference>
<dbReference type="Gene3D" id="3.40.50.300">
    <property type="entry name" value="P-loop containing nucleotide triphosphate hydrolases"/>
    <property type="match status" value="2"/>
</dbReference>
<evidence type="ECO:0000259" key="17">
    <source>
        <dbReference type="PROSITE" id="PS50893"/>
    </source>
</evidence>
<dbReference type="SUPFAM" id="SSF53335">
    <property type="entry name" value="S-adenosyl-L-methionine-dependent methyltransferases"/>
    <property type="match status" value="1"/>
</dbReference>
<keyword evidence="5" id="KW-0677">Repeat</keyword>
<keyword evidence="13" id="KW-0175">Coiled coil</keyword>
<dbReference type="PANTHER" id="PTHR19211">
    <property type="entry name" value="ATP-BINDING TRANSPORT PROTEIN-RELATED"/>
    <property type="match status" value="1"/>
</dbReference>
<proteinExistence type="inferred from homology"/>
<dbReference type="OrthoDB" id="411962at2759"/>
<dbReference type="PANTHER" id="PTHR19211:SF5">
    <property type="entry name" value="ELONGATION FACTOR 3A-RELATED"/>
    <property type="match status" value="1"/>
</dbReference>
<evidence type="ECO:0000256" key="14">
    <source>
        <dbReference type="SAM" id="MobiDB-lite"/>
    </source>
</evidence>
<comment type="pathway">
    <text evidence="2">Protein biosynthesis; polypeptide chain elongation.</text>
</comment>
<dbReference type="Pfam" id="PF00005">
    <property type="entry name" value="ABC_tran"/>
    <property type="match status" value="2"/>
</dbReference>
<sequence length="3157" mass="349894">MSRVDVLADDRGLQGCFKVANIQQEWAQDFITKHKLVTLDDYIYSVAHDTWEKGVETLVSQVPTLRDNMIALARFRSAFDIGREALRQAAAPATKSADLDEPLPEATMKSLNQDWARRYNLQLDPSLEPCEALRSRLYREFRKGQLTVIEARKVKSVITVAQPKTQGSVTLGDNLHLEFEKEEGIPIKSCVEYYLQMRVLAHALAWAGNYQVDYEGGRHWMMDLSTVLGYVDVALRNSIEFAGGSMLWLQRNDVLTRGKLATYVNRGMPGSVAMKQPLHETHLEWRSPLAAPLVVSSGSGSPGTTKRKQESSPLPVGEAPTKRPRTLKADRWATVSMIKGGKRLCKPYNDGRGCSNSQCDQMHACDVKLPNGKPCLCATPGDPCLEIAAALPATPVGRVVSLRDPLVDPLQRPVDRASADRLRAAKPVAWRGLGDLPQFTWAKPLVGSWLVIDLWAGFSGLCVALLAMGVRFHAVAAENDIFPAQVAEQIMPQVVAVDAVETVTGTMFRPFLQRRQVRGIILGKGFPCQGNSILNTGRKGLADTRSQQPQELVRIRQELQDLPECATLEIVTFLENVASMPREVMDQYTAWMGFPPILIDAGACGWVQRRRLGRCGVSPRCTPPDGWVWVESGTDPPELRWKGPKPIPAKVHFDQSFGPLFDAAEVVKAAGQGAMHPFTREFWHPCDRVKLVPPEAAARFYQDERRFPPSAYTAESLLWRKDEWRQPGPEERAQMMGFPAQCLQAVQGPAAVRRQRQNSMLGNGFHLPMIVALFCLLPGVLSMKVPRPLFDLAERKLQERLAGTVWEPGRLQVFPGLLSSDQVVQSMQRTVFGSLPISANVWQLTATRLAPLPVWQLQAYTAWAVGRGASCDQLGPTPLTTSHRTALFAGLTGQRYPGNSRKGLDHLLPPGVGKEEHIKQAVGLPSPFRLREWPEQDVDFVLHAIATWQQALIGYSEQCRQVFRQVCTALLPLDDELRKFRVHSAVKVAAGKRPAVLAFLTVILRWPDLQQPLQMLQGYPIVGALEPSGVFRSITAREALPKEEWLGDAAVAAVERIESSRPPRFAERIYAATVLEQQKQFCSPFLTKRCMDERFGVGQWRPLQRFLIVQPDGKERVIDNARKTLHNSSTAMMETIYTVHLDFIPAVIKQLAHRLQVTSPGDWSVFHPWAHFRLGTDDLPDAYRGLPVCPEHLPYSAVAVWVPQQGWRYTILWGLAFGLESAVVSFNRLPQLGIAATRRCLYGLAAAYFDDELAVEVVAAADISQQALRLLFTSIGAPPQKAKGFAPSPDRHYLGAAIHLGSVMTTGCVRIQPKFATVAKVAGRLRVAIANRCLTKEEAGKLRGDITWMFSLAAGHMGRIAQPVLAKCSSDGPTPMDDEDVVTLQVLLRIVLDCQPRDVQVCGMDKVPLVIYSDASLEQGVLRLGWVVMCPGTSYQPQGGTCEVPPEVIDSWVPRRQQIYPGEAIVALVIPALLPDLLRGQDLLWFVDNESATSTLIRCVSSQCDVHEIAQFSHYLLNSLDARAWFEWIDSESNPSDGLSRLGLADEWTQAQGWSLTSYTFPPGLSRGEFLQCESVDTFWALMPILAQGPTFGFSPPSLPDLLCGVKGEGLRRDLGSAMLFGPGVLLQVAVRSWEWQEFLSKILSDHFNHQLQQLQEILGDRQLVDLSQVTGALHSWVTEHGDFQLALREMEQLRRGELQQNPSSPYAISIRNDLEGSPSNVPDRSVSAAAERESREILAAIRELQRNLDLSHEFSAVIAAVQEKDVKHTPVLVALQEQKTDINAQFDDLREMLRQGPDRPRSSASRKPQAKAERTESTADSQEAFKLTKILDAIKDQKVSIDFSVAQVLNNIQQKQQETIDKLILTDQQLDFLKQGLSKLGQEPLVGQRRLMRYGLMHRARAKSVDVVLPFVLGALKQKEKTEIKVGALRLLALMRDEDTFRPLARQLDRIMPHIAEMLNDVKREVRETAADTARVLFECAQNKDLDPYLVDLISAMMDQEVIPKVVNQLSEIVFVQSVETPALAVVMPLILRGLKDRDERTKRRALVIADNMCKLVPDVTEIQPFLPTLIPLVEKSIQTISDPEVRSVASRCFATLQAADKADRRRFISKASVVDLLQEKIPAAKLQLVSEVVIDYVASLCACMSACRSFELAEWWQCIAPYLSPLILSVEDCDDLVPELLESCYDAAEGDDVEDLEEEGEDLCNCVFTLGYGALTLLNNTRLHLKRGKCYGLCGPNDCGKSTLLKAINNEQVEGFPPKSELVTAFVEHGVGETEPECEWTPLEYIFADETIKAMGEEEGPLAHWADRCAVCSWEFHASDKVTGQVVAALRSVGFDDQKLKSEHSPQLQQLGLVRAMLMCADILLLDEPTGHLDVANVSWLGDYLLSLGKDATRPVTTIVVSHDSTFLDKVCSHVINVKQRKLKTYKGNITDFVRRCPEAKSYLSLTSEKQRFVLPEPGMLEGVKSKGKKLLKMQNVTYTYPGNQAPTLYNVSIEVSLLSRVAVIGPNGAGKSTMIKALVGELPITGKSIVWKHPNVRISYVAQHAFHHVEQHLDKTPTQYLLWRFAGGEDCEALNHRAEEVKVEKRKYWLNQAGVLCKCTNEKEEACAVTAEQILSRKKSKSKAGTGDEKYEYSVKWHNFSLESAMWVPREILVEMGHLRMIQREDEKQAAAHGLVARPLTQPQVEEHLAGFGLDSNLASHTRIGILSGGQKVKVVLGAAMWLSPHILILDEPTNYLDRDSLGALAAGLKEFGGGVIVISHNREFCHAVCDERWVMNAGRLNREGEVSKADVALEGKAMADEYTDEFGNVHKIKKKQNHTEKELKKIKRQKELARKRGDVPRWEKLQEEVAKPLPQQGNPVDLETQMTRVTSKIRNAGLQLQLPARGVVKEMKESLEAGADPNAKDEWDNTGLICAAMKGETEACSLLIEHKADVDFLNKKNLTAVYFAAEKGHVDTLKVLLEAKAHADIYDELRQTPLFYAAWNQLEVCKILVEYGAKVDNQSTKTQNTPLHEAARAGKTDICKFLIEKGDDPTRKDGSGRNPYERCGDDWKECKAYLQSVTPATAPADAKAAAAAPADTQPAETPAETQTPAEAPAAEAAAAEVPAAEAAAEVPTEAAAEATEAAEAPAAEPAEPAAEAAPAAEAVTVALPM</sequence>
<dbReference type="EMBL" id="CAMXCT030003591">
    <property type="protein sequence ID" value="CAL4792577.1"/>
    <property type="molecule type" value="Genomic_DNA"/>
</dbReference>
<evidence type="ECO:0000256" key="15">
    <source>
        <dbReference type="SAM" id="Phobius"/>
    </source>
</evidence>
<dbReference type="Proteomes" id="UP001152797">
    <property type="component" value="Unassembled WGS sequence"/>
</dbReference>
<keyword evidence="20" id="KW-1185">Reference proteome</keyword>
<evidence type="ECO:0000313" key="19">
    <source>
        <dbReference type="EMBL" id="CAL1158640.1"/>
    </source>
</evidence>
<keyword evidence="6" id="KW-0547">Nucleotide-binding</keyword>
<dbReference type="InterPro" id="IPR050611">
    <property type="entry name" value="ABCF"/>
</dbReference>
<evidence type="ECO:0000313" key="18">
    <source>
        <dbReference type="EMBL" id="CAI4005265.1"/>
    </source>
</evidence>
<evidence type="ECO:0000256" key="2">
    <source>
        <dbReference type="ARBA" id="ARBA00004815"/>
    </source>
</evidence>
<dbReference type="InterPro" id="IPR029063">
    <property type="entry name" value="SAM-dependent_MTases_sf"/>
</dbReference>
<dbReference type="GO" id="GO:0005737">
    <property type="term" value="C:cytoplasm"/>
    <property type="evidence" value="ECO:0007669"/>
    <property type="project" value="UniProtKB-SubCell"/>
</dbReference>
<feature type="repeat" description="ANK" evidence="11">
    <location>
        <begin position="3010"/>
        <end position="3042"/>
    </location>
</feature>
<dbReference type="PROSITE" id="PS50088">
    <property type="entry name" value="ANK_REPEAT"/>
    <property type="match status" value="2"/>
</dbReference>
<dbReference type="InterPro" id="IPR047038">
    <property type="entry name" value="eEF3_chromodomain-like_sf"/>
</dbReference>
<keyword evidence="9" id="KW-0648">Protein biosynthesis</keyword>
<evidence type="ECO:0000256" key="6">
    <source>
        <dbReference type="ARBA" id="ARBA00022741"/>
    </source>
</evidence>
<feature type="coiled-coil region" evidence="13">
    <location>
        <begin position="2813"/>
        <end position="2840"/>
    </location>
</feature>
<dbReference type="SUPFAM" id="SSF52540">
    <property type="entry name" value="P-loop containing nucleoside triphosphate hydrolases"/>
    <property type="match status" value="2"/>
</dbReference>
<feature type="repeat" description="ANK" evidence="11">
    <location>
        <begin position="2944"/>
        <end position="2976"/>
    </location>
</feature>
<dbReference type="EMBL" id="CAMXCT020003591">
    <property type="protein sequence ID" value="CAL1158640.1"/>
    <property type="molecule type" value="Genomic_DNA"/>
</dbReference>
<dbReference type="Gene3D" id="2.40.50.990">
    <property type="match status" value="1"/>
</dbReference>
<dbReference type="InterPro" id="IPR003593">
    <property type="entry name" value="AAA+_ATPase"/>
</dbReference>
<dbReference type="SUPFAM" id="SSF54160">
    <property type="entry name" value="Chromo domain-like"/>
    <property type="match status" value="1"/>
</dbReference>
<feature type="region of interest" description="Disordered" evidence="14">
    <location>
        <begin position="296"/>
        <end position="325"/>
    </location>
</feature>
<feature type="domain" description="ABC transporter" evidence="17">
    <location>
        <begin position="2474"/>
        <end position="2806"/>
    </location>
</feature>
<dbReference type="Gene3D" id="3.40.50.150">
    <property type="entry name" value="Vaccinia Virus protein VP39"/>
    <property type="match status" value="1"/>
</dbReference>
<evidence type="ECO:0000256" key="10">
    <source>
        <dbReference type="ARBA" id="ARBA00049360"/>
    </source>
</evidence>
<feature type="region of interest" description="Disordered" evidence="14">
    <location>
        <begin position="1795"/>
        <end position="1820"/>
    </location>
</feature>
<keyword evidence="15" id="KW-0812">Transmembrane</keyword>
<evidence type="ECO:0000256" key="4">
    <source>
        <dbReference type="ARBA" id="ARBA00022490"/>
    </source>
</evidence>
<dbReference type="InterPro" id="IPR003439">
    <property type="entry name" value="ABC_transporter-like_ATP-bd"/>
</dbReference>
<evidence type="ECO:0000313" key="20">
    <source>
        <dbReference type="Proteomes" id="UP001152797"/>
    </source>
</evidence>
<evidence type="ECO:0000256" key="11">
    <source>
        <dbReference type="PROSITE-ProRule" id="PRU00023"/>
    </source>
</evidence>
<evidence type="ECO:0000256" key="8">
    <source>
        <dbReference type="ARBA" id="ARBA00022840"/>
    </source>
</evidence>
<evidence type="ECO:0000256" key="9">
    <source>
        <dbReference type="ARBA" id="ARBA00022917"/>
    </source>
</evidence>
<name>A0A9P1D8Q7_9DINO</name>
<dbReference type="Gene3D" id="1.25.40.20">
    <property type="entry name" value="Ankyrin repeat-containing domain"/>
    <property type="match status" value="2"/>
</dbReference>
<dbReference type="PROSITE" id="PS50013">
    <property type="entry name" value="CHROMO_2"/>
    <property type="match status" value="1"/>
</dbReference>
<dbReference type="SUPFAM" id="SSF48403">
    <property type="entry name" value="Ankyrin repeat"/>
    <property type="match status" value="1"/>
</dbReference>
<dbReference type="PROSITE" id="PS50893">
    <property type="entry name" value="ABC_TRANSPORTER_2"/>
    <property type="match status" value="2"/>
</dbReference>
<evidence type="ECO:0000259" key="16">
    <source>
        <dbReference type="PROSITE" id="PS50013"/>
    </source>
</evidence>
<keyword evidence="15" id="KW-1133">Transmembrane helix</keyword>
<dbReference type="Pfam" id="PF12796">
    <property type="entry name" value="Ank_2"/>
    <property type="match status" value="1"/>
</dbReference>